<proteinExistence type="predicted"/>
<dbReference type="Gene3D" id="3.30.70.940">
    <property type="entry name" value="NusG, N-terminal domain"/>
    <property type="match status" value="1"/>
</dbReference>
<organism evidence="3 4">
    <name type="scientific">Thomasclavelia ramosa DSM 1402</name>
    <dbReference type="NCBI Taxonomy" id="445974"/>
    <lineage>
        <taxon>Bacteria</taxon>
        <taxon>Bacillati</taxon>
        <taxon>Bacillota</taxon>
        <taxon>Erysipelotrichia</taxon>
        <taxon>Erysipelotrichales</taxon>
        <taxon>Coprobacillaceae</taxon>
        <taxon>Thomasclavelia</taxon>
    </lineage>
</organism>
<evidence type="ECO:0000313" key="4">
    <source>
        <dbReference type="Proteomes" id="UP000005798"/>
    </source>
</evidence>
<dbReference type="HOGENOM" id="CLU_067287_2_1_9"/>
<dbReference type="InterPro" id="IPR036735">
    <property type="entry name" value="NGN_dom_sf"/>
</dbReference>
<protein>
    <recommendedName>
        <fullName evidence="2">NusG-like N-terminal domain-containing protein</fullName>
    </recommendedName>
</protein>
<dbReference type="SUPFAM" id="SSF82679">
    <property type="entry name" value="N-utilization substance G protein NusG, N-terminal domain"/>
    <property type="match status" value="1"/>
</dbReference>
<sequence length="170" mass="19774">MEGLEVTMYWYVARFKTGRTKKLVSTLNKQVNMNAFIPKSERCFGRGETAEFIVKEIYPDYVFIKSDLDQEAFDEQFKEYFKTINGLVDLLEYKDTYPLTSEEQSLLVKLLDNTDTIKHTKGVIVDRRFVPTDGPLVGLEDMIKKVDKYRRFATLDTEILTGKLLVAIDY</sequence>
<evidence type="ECO:0000313" key="3">
    <source>
        <dbReference type="EMBL" id="EDS20148.1"/>
    </source>
</evidence>
<keyword evidence="4" id="KW-1185">Reference proteome</keyword>
<dbReference type="Pfam" id="PF02357">
    <property type="entry name" value="NusG"/>
    <property type="match status" value="1"/>
</dbReference>
<comment type="caution">
    <text evidence="3">The sequence shown here is derived from an EMBL/GenBank/DDBJ whole genome shotgun (WGS) entry which is preliminary data.</text>
</comment>
<accession>B0N0F6</accession>
<dbReference type="CDD" id="cd08000">
    <property type="entry name" value="NGN"/>
    <property type="match status" value="1"/>
</dbReference>
<dbReference type="EMBL" id="ABFX02000002">
    <property type="protein sequence ID" value="EDS20148.1"/>
    <property type="molecule type" value="Genomic_DNA"/>
</dbReference>
<dbReference type="AlphaFoldDB" id="B0N0F6"/>
<reference evidence="3" key="1">
    <citation type="submission" date="2007-11" db="EMBL/GenBank/DDBJ databases">
        <authorList>
            <person name="Fulton L."/>
            <person name="Clifton S."/>
            <person name="Fulton B."/>
            <person name="Xu J."/>
            <person name="Minx P."/>
            <person name="Pepin K.H."/>
            <person name="Johnson M."/>
            <person name="Thiruvilangam P."/>
            <person name="Bhonagiri V."/>
            <person name="Nash W.E."/>
            <person name="Mardis E.R."/>
            <person name="Wilson R.K."/>
        </authorList>
    </citation>
    <scope>NUCLEOTIDE SEQUENCE [LARGE SCALE GENOMIC DNA]</scope>
    <source>
        <strain evidence="3">DSM 1402</strain>
    </source>
</reference>
<dbReference type="InterPro" id="IPR006645">
    <property type="entry name" value="NGN-like_dom"/>
</dbReference>
<evidence type="ECO:0000256" key="1">
    <source>
        <dbReference type="ARBA" id="ARBA00023163"/>
    </source>
</evidence>
<dbReference type="Proteomes" id="UP000005798">
    <property type="component" value="Unassembled WGS sequence"/>
</dbReference>
<keyword evidence="1" id="KW-0804">Transcription</keyword>
<dbReference type="eggNOG" id="COG0250">
    <property type="taxonomic scope" value="Bacteria"/>
</dbReference>
<dbReference type="GO" id="GO:0006354">
    <property type="term" value="P:DNA-templated transcription elongation"/>
    <property type="evidence" value="ECO:0007669"/>
    <property type="project" value="InterPro"/>
</dbReference>
<gene>
    <name evidence="3" type="ORF">CLORAM_00241</name>
</gene>
<reference evidence="3" key="2">
    <citation type="submission" date="2014-06" db="EMBL/GenBank/DDBJ databases">
        <title>Draft genome sequence of Clostridium ramosum(DSM 1402).</title>
        <authorList>
            <person name="Sudarsanam P."/>
            <person name="Ley R."/>
            <person name="Guruge J."/>
            <person name="Turnbaugh P.J."/>
            <person name="Mahowald M."/>
            <person name="Liep D."/>
            <person name="Gordon J."/>
        </authorList>
    </citation>
    <scope>NUCLEOTIDE SEQUENCE</scope>
    <source>
        <strain evidence="3">DSM 1402</strain>
    </source>
</reference>
<name>B0N0F6_9FIRM</name>
<evidence type="ECO:0000259" key="2">
    <source>
        <dbReference type="Pfam" id="PF02357"/>
    </source>
</evidence>
<feature type="domain" description="NusG-like N-terminal" evidence="2">
    <location>
        <begin position="8"/>
        <end position="103"/>
    </location>
</feature>